<proteinExistence type="predicted"/>
<evidence type="ECO:0000313" key="2">
    <source>
        <dbReference type="Proteomes" id="UP000322699"/>
    </source>
</evidence>
<reference evidence="1 2" key="1">
    <citation type="submission" date="2019-08" db="EMBL/GenBank/DDBJ databases">
        <title>Deep-cultivation of Planctomycetes and their phenomic and genomic characterization uncovers novel biology.</title>
        <authorList>
            <person name="Wiegand S."/>
            <person name="Jogler M."/>
            <person name="Boedeker C."/>
            <person name="Pinto D."/>
            <person name="Vollmers J."/>
            <person name="Rivas-Marin E."/>
            <person name="Kohn T."/>
            <person name="Peeters S.H."/>
            <person name="Heuer A."/>
            <person name="Rast P."/>
            <person name="Oberbeckmann S."/>
            <person name="Bunk B."/>
            <person name="Jeske O."/>
            <person name="Meyerdierks A."/>
            <person name="Storesund J.E."/>
            <person name="Kallscheuer N."/>
            <person name="Luecker S."/>
            <person name="Lage O.M."/>
            <person name="Pohl T."/>
            <person name="Merkel B.J."/>
            <person name="Hornburger P."/>
            <person name="Mueller R.-W."/>
            <person name="Bruemmer F."/>
            <person name="Labrenz M."/>
            <person name="Spormann A.M."/>
            <person name="Op Den Camp H."/>
            <person name="Overmann J."/>
            <person name="Amann R."/>
            <person name="Jetten M.S.M."/>
            <person name="Mascher T."/>
            <person name="Medema M.H."/>
            <person name="Devos D.P."/>
            <person name="Kaster A.-K."/>
            <person name="Ovreas L."/>
            <person name="Rohde M."/>
            <person name="Galperin M.Y."/>
            <person name="Jogler C."/>
        </authorList>
    </citation>
    <scope>NUCLEOTIDE SEQUENCE [LARGE SCALE GENOMIC DNA]</scope>
    <source>
        <strain evidence="1 2">LF1</strain>
    </source>
</reference>
<dbReference type="EMBL" id="VRLW01000001">
    <property type="protein sequence ID" value="KAA1262580.1"/>
    <property type="molecule type" value="Genomic_DNA"/>
</dbReference>
<comment type="caution">
    <text evidence="1">The sequence shown here is derived from an EMBL/GenBank/DDBJ whole genome shotgun (WGS) entry which is preliminary data.</text>
</comment>
<protein>
    <submittedName>
        <fullName evidence="1">Uncharacterized protein</fullName>
    </submittedName>
</protein>
<evidence type="ECO:0000313" key="1">
    <source>
        <dbReference type="EMBL" id="KAA1262580.1"/>
    </source>
</evidence>
<organism evidence="1 2">
    <name type="scientific">Rubripirellula obstinata</name>
    <dbReference type="NCBI Taxonomy" id="406547"/>
    <lineage>
        <taxon>Bacteria</taxon>
        <taxon>Pseudomonadati</taxon>
        <taxon>Planctomycetota</taxon>
        <taxon>Planctomycetia</taxon>
        <taxon>Pirellulales</taxon>
        <taxon>Pirellulaceae</taxon>
        <taxon>Rubripirellula</taxon>
    </lineage>
</organism>
<keyword evidence="2" id="KW-1185">Reference proteome</keyword>
<dbReference type="AlphaFoldDB" id="A0A5B1CSB8"/>
<name>A0A5B1CSB8_9BACT</name>
<sequence>MRVLVDTDVVSYAYRKDEIFQSIYGPQLQGIFRTSRS</sequence>
<gene>
    <name evidence="1" type="ORF">LF1_51470</name>
</gene>
<accession>A0A5B1CSB8</accession>
<dbReference type="Proteomes" id="UP000322699">
    <property type="component" value="Unassembled WGS sequence"/>
</dbReference>